<sequence>MDIGTLNIFVGIFGNLNIFQHFFVEPTSTGFVIANILQKIFAFEKKKIVQFTLIEFLSVFYCVSFLVYYYLALNQLVFVSIQFSNFSF</sequence>
<name>X6L9L4_RETFI</name>
<evidence type="ECO:0000313" key="3">
    <source>
        <dbReference type="Proteomes" id="UP000023152"/>
    </source>
</evidence>
<dbReference type="EMBL" id="ASPP01049890">
    <property type="protein sequence ID" value="ETN97384.1"/>
    <property type="molecule type" value="Genomic_DNA"/>
</dbReference>
<reference evidence="2 3" key="1">
    <citation type="journal article" date="2013" name="Curr. Biol.">
        <title>The Genome of the Foraminiferan Reticulomyxa filosa.</title>
        <authorList>
            <person name="Glockner G."/>
            <person name="Hulsmann N."/>
            <person name="Schleicher M."/>
            <person name="Noegel A.A."/>
            <person name="Eichinger L."/>
            <person name="Gallinger C."/>
            <person name="Pawlowski J."/>
            <person name="Sierra R."/>
            <person name="Euteneuer U."/>
            <person name="Pillet L."/>
            <person name="Moustafa A."/>
            <person name="Platzer M."/>
            <person name="Groth M."/>
            <person name="Szafranski K."/>
            <person name="Schliwa M."/>
        </authorList>
    </citation>
    <scope>NUCLEOTIDE SEQUENCE [LARGE SCALE GENOMIC DNA]</scope>
</reference>
<feature type="transmembrane region" description="Helical" evidence="1">
    <location>
        <begin position="48"/>
        <end position="71"/>
    </location>
</feature>
<evidence type="ECO:0000256" key="1">
    <source>
        <dbReference type="SAM" id="Phobius"/>
    </source>
</evidence>
<organism evidence="2 3">
    <name type="scientific">Reticulomyxa filosa</name>
    <dbReference type="NCBI Taxonomy" id="46433"/>
    <lineage>
        <taxon>Eukaryota</taxon>
        <taxon>Sar</taxon>
        <taxon>Rhizaria</taxon>
        <taxon>Retaria</taxon>
        <taxon>Foraminifera</taxon>
        <taxon>Monothalamids</taxon>
        <taxon>Reticulomyxidae</taxon>
        <taxon>Reticulomyxa</taxon>
    </lineage>
</organism>
<protein>
    <submittedName>
        <fullName evidence="2">Uncharacterized protein</fullName>
    </submittedName>
</protein>
<dbReference type="AlphaFoldDB" id="X6L9L4"/>
<keyword evidence="3" id="KW-1185">Reference proteome</keyword>
<evidence type="ECO:0000313" key="2">
    <source>
        <dbReference type="EMBL" id="ETN97384.1"/>
    </source>
</evidence>
<accession>X6L9L4</accession>
<keyword evidence="1" id="KW-1133">Transmembrane helix</keyword>
<proteinExistence type="predicted"/>
<keyword evidence="1" id="KW-0812">Transmembrane</keyword>
<comment type="caution">
    <text evidence="2">The sequence shown here is derived from an EMBL/GenBank/DDBJ whole genome shotgun (WGS) entry which is preliminary data.</text>
</comment>
<keyword evidence="1" id="KW-0472">Membrane</keyword>
<gene>
    <name evidence="2" type="ORF">RFI_40144</name>
</gene>
<dbReference type="Proteomes" id="UP000023152">
    <property type="component" value="Unassembled WGS sequence"/>
</dbReference>